<proteinExistence type="predicted"/>
<dbReference type="KEGG" id="vg:54999486"/>
<sequence>MATLLFSLEEYKEYAAIASPTQDAKIEQLMPAVASAIQTYLGYEFEEAPVANSNSTFPFVTDVLVGATETQVTSPHQQEFMLQDVEVAVTEVKLRRTGAPETENKVLGADDWYADPRLGKLTVFPTLDKAYIMTVTYDVDLIQASADIKLAGFMLLDYWIDRKNFNKTVVNQGQSTTKVRLNNMPKHIENILNMYRKA</sequence>
<protein>
    <submittedName>
        <fullName evidence="1">Uncharacterized protein</fullName>
    </submittedName>
</protein>
<dbReference type="Pfam" id="PF24163">
    <property type="entry name" value="HCP"/>
    <property type="match status" value="1"/>
</dbReference>
<name>A0A385E4P0_9CAUD</name>
<dbReference type="RefSeq" id="YP_009808583.1">
    <property type="nucleotide sequence ID" value="NC_048041.1"/>
</dbReference>
<accession>A0A385E4P0</accession>
<evidence type="ECO:0000313" key="1">
    <source>
        <dbReference type="EMBL" id="AXQ66761.1"/>
    </source>
</evidence>
<dbReference type="GeneID" id="54999486"/>
<reference evidence="1 2" key="1">
    <citation type="submission" date="2018-07" db="EMBL/GenBank/DDBJ databases">
        <title>Sequencing of PG07.</title>
        <authorList>
            <person name="Ding T."/>
        </authorList>
    </citation>
    <scope>NUCLEOTIDE SEQUENCE [LARGE SCALE GENOMIC DNA]</scope>
</reference>
<evidence type="ECO:0000313" key="2">
    <source>
        <dbReference type="Proteomes" id="UP000263435"/>
    </source>
</evidence>
<dbReference type="Proteomes" id="UP000263435">
    <property type="component" value="Segment"/>
</dbReference>
<dbReference type="InterPro" id="IPR056472">
    <property type="entry name" value="HCP"/>
</dbReference>
<organism evidence="1 2">
    <name type="scientific">Vibrio phage vB_VpS_PG07</name>
    <dbReference type="NCBI Taxonomy" id="2301664"/>
    <lineage>
        <taxon>Viruses</taxon>
        <taxon>Duplodnaviria</taxon>
        <taxon>Heunggongvirae</taxon>
        <taxon>Uroviricota</taxon>
        <taxon>Caudoviricetes</taxon>
        <taxon>Demerecviridae</taxon>
        <taxon>Pogseptimavirus</taxon>
        <taxon>Pogseptimavirus PG07</taxon>
    </lineage>
</organism>
<dbReference type="EMBL" id="MH645904">
    <property type="protein sequence ID" value="AXQ66761.1"/>
    <property type="molecule type" value="Genomic_DNA"/>
</dbReference>
<keyword evidence="2" id="KW-1185">Reference proteome</keyword>